<reference evidence="9 10" key="1">
    <citation type="submission" date="2016-11" db="EMBL/GenBank/DDBJ databases">
        <authorList>
            <person name="Jaros S."/>
            <person name="Januszkiewicz K."/>
            <person name="Wedrychowicz H."/>
        </authorList>
    </citation>
    <scope>NUCLEOTIDE SEQUENCE [LARGE SCALE GENOMIC DNA]</scope>
    <source>
        <strain evidence="9 10">DSM 14828</strain>
    </source>
</reference>
<evidence type="ECO:0000313" key="10">
    <source>
        <dbReference type="Proteomes" id="UP000184251"/>
    </source>
</evidence>
<protein>
    <recommendedName>
        <fullName evidence="8">RsgI N-terminal anti-sigma domain-containing protein</fullName>
    </recommendedName>
</protein>
<evidence type="ECO:0000256" key="2">
    <source>
        <dbReference type="ARBA" id="ARBA00022475"/>
    </source>
</evidence>
<dbReference type="InterPro" id="IPR024449">
    <property type="entry name" value="Anti-sigma_RsgI_N"/>
</dbReference>
<keyword evidence="5 7" id="KW-0472">Membrane</keyword>
<dbReference type="OrthoDB" id="9800626at2"/>
<feature type="compositionally biased region" description="Basic and acidic residues" evidence="6">
    <location>
        <begin position="318"/>
        <end position="330"/>
    </location>
</feature>
<keyword evidence="10" id="KW-1185">Reference proteome</keyword>
<dbReference type="Pfam" id="PF23750">
    <property type="entry name" value="RsgI_M"/>
    <property type="match status" value="1"/>
</dbReference>
<dbReference type="PROSITE" id="PS51849">
    <property type="entry name" value="RSGI_N"/>
    <property type="match status" value="1"/>
</dbReference>
<dbReference type="GO" id="GO:0005886">
    <property type="term" value="C:plasma membrane"/>
    <property type="evidence" value="ECO:0007669"/>
    <property type="project" value="UniProtKB-SubCell"/>
</dbReference>
<proteinExistence type="predicted"/>
<dbReference type="AlphaFoldDB" id="A0A1M4UU78"/>
<dbReference type="RefSeq" id="WP_073269818.1">
    <property type="nucleotide sequence ID" value="NZ_FQTU01000004.1"/>
</dbReference>
<sequence length="330" mass="35807">MKATVLELKDGYAAILQEDGTIVKIKNTNLEVGDVMDMKELAPRKKRRFSAIVAAAAMFVMMIGGGAYTYATPSYYVSMDVNPGILMEVNMFERVIGIEAANEDAQEVLEGIDLKNKNIEEAMALAVERVNELGYFDGEGGNILIAATGKNVEKAERLAGKLQSAVETEIAENGVEAEVAAEAIGYEMVQEAKAMGMTPGKYNIIVNLLGKDARDYVDTPVRDIMKEFTATKGAQGRERAEEASENAQNQKENGKPAENAQLKEQNAAGKANQAENKERNAVVEIPASENKSQNGEAPENYGTEEKSEEPEMPVNSEAPEKPELPVEGRP</sequence>
<evidence type="ECO:0000256" key="1">
    <source>
        <dbReference type="ARBA" id="ARBA00004162"/>
    </source>
</evidence>
<evidence type="ECO:0000256" key="6">
    <source>
        <dbReference type="SAM" id="MobiDB-lite"/>
    </source>
</evidence>
<name>A0A1M4UU78_9FIRM</name>
<feature type="transmembrane region" description="Helical" evidence="7">
    <location>
        <begin position="49"/>
        <end position="71"/>
    </location>
</feature>
<evidence type="ECO:0000313" key="9">
    <source>
        <dbReference type="EMBL" id="SHE60173.1"/>
    </source>
</evidence>
<comment type="subcellular location">
    <subcellularLocation>
        <location evidence="1">Cell membrane</location>
        <topology evidence="1">Single-pass membrane protein</topology>
    </subcellularLocation>
</comment>
<accession>A0A1M4UU78</accession>
<dbReference type="EMBL" id="FQTU01000004">
    <property type="protein sequence ID" value="SHE60173.1"/>
    <property type="molecule type" value="Genomic_DNA"/>
</dbReference>
<dbReference type="STRING" id="1120975.SAMN02746064_00825"/>
<keyword evidence="2" id="KW-1003">Cell membrane</keyword>
<evidence type="ECO:0000259" key="8">
    <source>
        <dbReference type="PROSITE" id="PS51849"/>
    </source>
</evidence>
<keyword evidence="3 7" id="KW-0812">Transmembrane</keyword>
<gene>
    <name evidence="9" type="ORF">SAMN02746064_00825</name>
</gene>
<feature type="domain" description="RsgI N-terminal anti-sigma" evidence="8">
    <location>
        <begin position="1"/>
        <end position="47"/>
    </location>
</feature>
<keyword evidence="4 7" id="KW-1133">Transmembrane helix</keyword>
<evidence type="ECO:0000256" key="7">
    <source>
        <dbReference type="SAM" id="Phobius"/>
    </source>
</evidence>
<evidence type="ECO:0000256" key="4">
    <source>
        <dbReference type="ARBA" id="ARBA00022989"/>
    </source>
</evidence>
<organism evidence="9 10">
    <name type="scientific">Alkalibacter saccharofermentans DSM 14828</name>
    <dbReference type="NCBI Taxonomy" id="1120975"/>
    <lineage>
        <taxon>Bacteria</taxon>
        <taxon>Bacillati</taxon>
        <taxon>Bacillota</taxon>
        <taxon>Clostridia</taxon>
        <taxon>Eubacteriales</taxon>
        <taxon>Eubacteriaceae</taxon>
        <taxon>Alkalibacter</taxon>
    </lineage>
</organism>
<dbReference type="Proteomes" id="UP000184251">
    <property type="component" value="Unassembled WGS sequence"/>
</dbReference>
<dbReference type="InterPro" id="IPR055431">
    <property type="entry name" value="RsgI_M"/>
</dbReference>
<feature type="region of interest" description="Disordered" evidence="6">
    <location>
        <begin position="230"/>
        <end position="330"/>
    </location>
</feature>
<evidence type="ECO:0000256" key="5">
    <source>
        <dbReference type="ARBA" id="ARBA00023136"/>
    </source>
</evidence>
<evidence type="ECO:0000256" key="3">
    <source>
        <dbReference type="ARBA" id="ARBA00022692"/>
    </source>
</evidence>